<dbReference type="EMBL" id="SSOB01000008">
    <property type="protein sequence ID" value="THF81634.1"/>
    <property type="molecule type" value="Genomic_DNA"/>
</dbReference>
<dbReference type="AlphaFoldDB" id="A0A4S4C1U8"/>
<protein>
    <recommendedName>
        <fullName evidence="3">SWIM zinc finger domain-containing protein</fullName>
    </recommendedName>
</protein>
<sequence>MLLALDIACLVLEEAVQAFQYADDSDGDIGWLADEALEAIDGAIADNVEWEPELRQQVFHKLLRQSDSAVLEGWEDYKVALLGMCARFADVNTLRHTLKAKIDDSIHTNATQEGRRYTSEALNKVWLGVLQEYGKEEETEQFIADNLHYSSFRETLINKFMREKNYPRVVELAVEGEQQDGNYAGLVLQWQEIRYAAYRELQRKEDQAQLAEQLLLAGKFEYYNELQQLAGEDRDALYDRLKQQLKMEQGWRAQGMYLRLISEANDLDEMMAYVKENPDVIESYADRLAGKFGDEISDIYSAHVRKTASLATKRKGYQKVCDMLRRYRKIAGSANQASLIGELRDSYANKSAFMDELDRVK</sequence>
<name>A0A4S4C1U8_9BACL</name>
<evidence type="ECO:0008006" key="3">
    <source>
        <dbReference type="Google" id="ProtNLM"/>
    </source>
</evidence>
<reference evidence="1 2" key="1">
    <citation type="submission" date="2019-04" db="EMBL/GenBank/DDBJ databases">
        <title>Cohnella sp. nov. isolated from preserved vegetables.</title>
        <authorList>
            <person name="Lin S.-Y."/>
            <person name="Hung M.-H."/>
            <person name="Young C.-C."/>
        </authorList>
    </citation>
    <scope>NUCLEOTIDE SEQUENCE [LARGE SCALE GENOMIC DNA]</scope>
    <source>
        <strain evidence="1 2">CC-MHH1044</strain>
    </source>
</reference>
<proteinExistence type="predicted"/>
<gene>
    <name evidence="1" type="ORF">E6C55_07845</name>
</gene>
<dbReference type="RefSeq" id="WP_136369230.1">
    <property type="nucleotide sequence ID" value="NZ_SSOB01000008.1"/>
</dbReference>
<dbReference type="Proteomes" id="UP000310636">
    <property type="component" value="Unassembled WGS sequence"/>
</dbReference>
<evidence type="ECO:0000313" key="1">
    <source>
        <dbReference type="EMBL" id="THF81634.1"/>
    </source>
</evidence>
<keyword evidence="2" id="KW-1185">Reference proteome</keyword>
<organism evidence="1 2">
    <name type="scientific">Cohnella fermenti</name>
    <dbReference type="NCBI Taxonomy" id="2565925"/>
    <lineage>
        <taxon>Bacteria</taxon>
        <taxon>Bacillati</taxon>
        <taxon>Bacillota</taxon>
        <taxon>Bacilli</taxon>
        <taxon>Bacillales</taxon>
        <taxon>Paenibacillaceae</taxon>
        <taxon>Cohnella</taxon>
    </lineage>
</organism>
<dbReference type="OrthoDB" id="26424at2"/>
<comment type="caution">
    <text evidence="1">The sequence shown here is derived from an EMBL/GenBank/DDBJ whole genome shotgun (WGS) entry which is preliminary data.</text>
</comment>
<evidence type="ECO:0000313" key="2">
    <source>
        <dbReference type="Proteomes" id="UP000310636"/>
    </source>
</evidence>
<accession>A0A4S4C1U8</accession>